<gene>
    <name evidence="2" type="ORF">PXEA_LOCUS29193</name>
</gene>
<organism evidence="2 3">
    <name type="scientific">Protopolystoma xenopodis</name>
    <dbReference type="NCBI Taxonomy" id="117903"/>
    <lineage>
        <taxon>Eukaryota</taxon>
        <taxon>Metazoa</taxon>
        <taxon>Spiralia</taxon>
        <taxon>Lophotrochozoa</taxon>
        <taxon>Platyhelminthes</taxon>
        <taxon>Monogenea</taxon>
        <taxon>Polyopisthocotylea</taxon>
        <taxon>Polystomatidea</taxon>
        <taxon>Polystomatidae</taxon>
        <taxon>Protopolystoma</taxon>
    </lineage>
</organism>
<feature type="compositionally biased region" description="Polar residues" evidence="1">
    <location>
        <begin position="188"/>
        <end position="200"/>
    </location>
</feature>
<dbReference type="AlphaFoldDB" id="A0A448XG91"/>
<dbReference type="EMBL" id="CAAALY010250575">
    <property type="protein sequence ID" value="VEL35753.1"/>
    <property type="molecule type" value="Genomic_DNA"/>
</dbReference>
<proteinExistence type="predicted"/>
<feature type="region of interest" description="Disordered" evidence="1">
    <location>
        <begin position="174"/>
        <end position="239"/>
    </location>
</feature>
<protein>
    <submittedName>
        <fullName evidence="2">Uncharacterized protein</fullName>
    </submittedName>
</protein>
<feature type="region of interest" description="Disordered" evidence="1">
    <location>
        <begin position="52"/>
        <end position="131"/>
    </location>
</feature>
<accession>A0A448XG91</accession>
<keyword evidence="3" id="KW-1185">Reference proteome</keyword>
<evidence type="ECO:0000313" key="2">
    <source>
        <dbReference type="EMBL" id="VEL35753.1"/>
    </source>
</evidence>
<evidence type="ECO:0000313" key="3">
    <source>
        <dbReference type="Proteomes" id="UP000784294"/>
    </source>
</evidence>
<feature type="compositionally biased region" description="Low complexity" evidence="1">
    <location>
        <begin position="102"/>
        <end position="117"/>
    </location>
</feature>
<feature type="compositionally biased region" description="Basic and acidic residues" evidence="1">
    <location>
        <begin position="214"/>
        <end position="239"/>
    </location>
</feature>
<sequence>MTHRSLYPALPLDACRRSGLPFLQLASCTEVVCQKQVAKCRACRRIRGSTLQTPSATWNDGGKKNNGNKGGGHSFVRHAQRPGYGQPAASDQEESVCNEDVSTSIESSQSAISQPSRQARRTNTGLSKKAPIHGQAETAWLSSGDLCPRLSSPKTLDASQQHSSYTGLRVTCPRLSRLPPDEQDEDCNATSSAINPSRPQSLRRLAGEGGAAEARAKLVPDDGKQAARMKRGNDKTTRDPAYHTAVMSTQPVSVFCRFWGFRMCVYSMESV</sequence>
<name>A0A448XG91_9PLAT</name>
<dbReference type="Proteomes" id="UP000784294">
    <property type="component" value="Unassembled WGS sequence"/>
</dbReference>
<evidence type="ECO:0000256" key="1">
    <source>
        <dbReference type="SAM" id="MobiDB-lite"/>
    </source>
</evidence>
<comment type="caution">
    <text evidence="2">The sequence shown here is derived from an EMBL/GenBank/DDBJ whole genome shotgun (WGS) entry which is preliminary data.</text>
</comment>
<reference evidence="2" key="1">
    <citation type="submission" date="2018-11" db="EMBL/GenBank/DDBJ databases">
        <authorList>
            <consortium name="Pathogen Informatics"/>
        </authorList>
    </citation>
    <scope>NUCLEOTIDE SEQUENCE</scope>
</reference>